<evidence type="ECO:0000256" key="1">
    <source>
        <dbReference type="SAM" id="Phobius"/>
    </source>
</evidence>
<dbReference type="EMBL" id="LCBX01000009">
    <property type="protein sequence ID" value="KKS21060.1"/>
    <property type="molecule type" value="Genomic_DNA"/>
</dbReference>
<evidence type="ECO:0000313" key="3">
    <source>
        <dbReference type="Proteomes" id="UP000034507"/>
    </source>
</evidence>
<organism evidence="2 3">
    <name type="scientific">candidate division WWE3 bacterium GW2011_GWC1_41_7</name>
    <dbReference type="NCBI Taxonomy" id="1619119"/>
    <lineage>
        <taxon>Bacteria</taxon>
        <taxon>Katanobacteria</taxon>
    </lineage>
</organism>
<evidence type="ECO:0008006" key="4">
    <source>
        <dbReference type="Google" id="ProtNLM"/>
    </source>
</evidence>
<proteinExistence type="predicted"/>
<gene>
    <name evidence="2" type="ORF">UU77_C0009G0022</name>
</gene>
<evidence type="ECO:0000313" key="2">
    <source>
        <dbReference type="EMBL" id="KKS21060.1"/>
    </source>
</evidence>
<keyword evidence="1" id="KW-0472">Membrane</keyword>
<sequence length="177" mass="19228">MMNRSLLNIKKTLKVDSGFTIVELVIYMGLFSILLVVMTQMFISTLKVQLSAESTSNVEQDSRFILARMMYDIQNASDIVIPATLGAAPGNTLHIRVSGNDYTFTLSGADLILDVNGTPNKLNGHDTRITNLSFQRLGNPGGDNSIKIGFTVISLVNLSSGPELKNVNTVIGLRPNL</sequence>
<dbReference type="Proteomes" id="UP000034507">
    <property type="component" value="Unassembled WGS sequence"/>
</dbReference>
<accession>A0A0G0X7Z7</accession>
<keyword evidence="1" id="KW-1133">Transmembrane helix</keyword>
<keyword evidence="1" id="KW-0812">Transmembrane</keyword>
<dbReference type="AlphaFoldDB" id="A0A0G0X7Z7"/>
<comment type="caution">
    <text evidence="2">The sequence shown here is derived from an EMBL/GenBank/DDBJ whole genome shotgun (WGS) entry which is preliminary data.</text>
</comment>
<protein>
    <recommendedName>
        <fullName evidence="4">Prepilin-type N-terminal cleavage/methylation domain-containing protein</fullName>
    </recommendedName>
</protein>
<feature type="transmembrane region" description="Helical" evidence="1">
    <location>
        <begin position="21"/>
        <end position="43"/>
    </location>
</feature>
<reference evidence="2 3" key="1">
    <citation type="journal article" date="2015" name="Nature">
        <title>rRNA introns, odd ribosomes, and small enigmatic genomes across a large radiation of phyla.</title>
        <authorList>
            <person name="Brown C.T."/>
            <person name="Hug L.A."/>
            <person name="Thomas B.C."/>
            <person name="Sharon I."/>
            <person name="Castelle C.J."/>
            <person name="Singh A."/>
            <person name="Wilkins M.J."/>
            <person name="Williams K.H."/>
            <person name="Banfield J.F."/>
        </authorList>
    </citation>
    <scope>NUCLEOTIDE SEQUENCE [LARGE SCALE GENOMIC DNA]</scope>
</reference>
<name>A0A0G0X7Z7_UNCKA</name>